<organism evidence="9 10">
    <name type="scientific">Thiospirochaeta perfilievii</name>
    <dbReference type="NCBI Taxonomy" id="252967"/>
    <lineage>
        <taxon>Bacteria</taxon>
        <taxon>Pseudomonadati</taxon>
        <taxon>Spirochaetota</taxon>
        <taxon>Spirochaetia</taxon>
        <taxon>Spirochaetales</taxon>
        <taxon>Spirochaetaceae</taxon>
        <taxon>Thiospirochaeta</taxon>
    </lineage>
</organism>
<feature type="domain" description="Major facilitator superfamily (MFS) profile" evidence="8">
    <location>
        <begin position="31"/>
        <end position="410"/>
    </location>
</feature>
<reference evidence="9 10" key="1">
    <citation type="submission" date="2019-02" db="EMBL/GenBank/DDBJ databases">
        <authorList>
            <person name="Fomenkov A."/>
            <person name="Dubinina G."/>
            <person name="Grabovich M."/>
            <person name="Vincze T."/>
            <person name="Roberts R.J."/>
        </authorList>
    </citation>
    <scope>NUCLEOTIDE SEQUENCE [LARGE SCALE GENOMIC DNA]</scope>
    <source>
        <strain evidence="9 10">P</strain>
    </source>
</reference>
<evidence type="ECO:0000256" key="7">
    <source>
        <dbReference type="SAM" id="Phobius"/>
    </source>
</evidence>
<dbReference type="PANTHER" id="PTHR23514:SF3">
    <property type="entry name" value="BYPASS OF STOP CODON PROTEIN 6"/>
    <property type="match status" value="1"/>
</dbReference>
<dbReference type="Gene3D" id="1.20.1250.20">
    <property type="entry name" value="MFS general substrate transporter like domains"/>
    <property type="match status" value="2"/>
</dbReference>
<evidence type="ECO:0000313" key="9">
    <source>
        <dbReference type="EMBL" id="QEN03855.1"/>
    </source>
</evidence>
<keyword evidence="3" id="KW-0813">Transport</keyword>
<comment type="subcellular location">
    <subcellularLocation>
        <location evidence="1">Endomembrane system</location>
        <topology evidence="1">Multi-pass membrane protein</topology>
    </subcellularLocation>
</comment>
<feature type="transmembrane region" description="Helical" evidence="7">
    <location>
        <begin position="160"/>
        <end position="177"/>
    </location>
</feature>
<dbReference type="KEGG" id="sper:EW093_03780"/>
<feature type="transmembrane region" description="Helical" evidence="7">
    <location>
        <begin position="95"/>
        <end position="112"/>
    </location>
</feature>
<proteinExistence type="inferred from homology"/>
<dbReference type="AlphaFoldDB" id="A0A5C1Q764"/>
<feature type="transmembrane region" description="Helical" evidence="7">
    <location>
        <begin position="118"/>
        <end position="139"/>
    </location>
</feature>
<feature type="transmembrane region" description="Helical" evidence="7">
    <location>
        <begin position="183"/>
        <end position="203"/>
    </location>
</feature>
<dbReference type="InterPro" id="IPR051788">
    <property type="entry name" value="MFS_Transporter"/>
</dbReference>
<dbReference type="GO" id="GO:0016020">
    <property type="term" value="C:membrane"/>
    <property type="evidence" value="ECO:0007669"/>
    <property type="project" value="TreeGrafter"/>
</dbReference>
<evidence type="ECO:0000256" key="6">
    <source>
        <dbReference type="ARBA" id="ARBA00023136"/>
    </source>
</evidence>
<feature type="transmembrane region" description="Helical" evidence="7">
    <location>
        <begin position="379"/>
        <end position="399"/>
    </location>
</feature>
<feature type="transmembrane region" description="Helical" evidence="7">
    <location>
        <begin position="228"/>
        <end position="251"/>
    </location>
</feature>
<evidence type="ECO:0000256" key="2">
    <source>
        <dbReference type="ARBA" id="ARBA00008335"/>
    </source>
</evidence>
<dbReference type="OrthoDB" id="363005at2"/>
<dbReference type="GO" id="GO:0022857">
    <property type="term" value="F:transmembrane transporter activity"/>
    <property type="evidence" value="ECO:0007669"/>
    <property type="project" value="InterPro"/>
</dbReference>
<evidence type="ECO:0000256" key="1">
    <source>
        <dbReference type="ARBA" id="ARBA00004127"/>
    </source>
</evidence>
<feature type="transmembrane region" description="Helical" evidence="7">
    <location>
        <begin position="348"/>
        <end position="373"/>
    </location>
</feature>
<feature type="transmembrane region" description="Helical" evidence="7">
    <location>
        <begin position="319"/>
        <end position="336"/>
    </location>
</feature>
<feature type="transmembrane region" description="Helical" evidence="7">
    <location>
        <begin position="294"/>
        <end position="313"/>
    </location>
</feature>
<feature type="transmembrane region" description="Helical" evidence="7">
    <location>
        <begin position="263"/>
        <end position="282"/>
    </location>
</feature>
<dbReference type="PROSITE" id="PS50850">
    <property type="entry name" value="MFS"/>
    <property type="match status" value="1"/>
</dbReference>
<comment type="similarity">
    <text evidence="2">Belongs to the major facilitator superfamily.</text>
</comment>
<dbReference type="SUPFAM" id="SSF103473">
    <property type="entry name" value="MFS general substrate transporter"/>
    <property type="match status" value="1"/>
</dbReference>
<keyword evidence="4 7" id="KW-0812">Transmembrane</keyword>
<evidence type="ECO:0000313" key="10">
    <source>
        <dbReference type="Proteomes" id="UP000323824"/>
    </source>
</evidence>
<dbReference type="InterPro" id="IPR011701">
    <property type="entry name" value="MFS"/>
</dbReference>
<dbReference type="InterPro" id="IPR020846">
    <property type="entry name" value="MFS_dom"/>
</dbReference>
<dbReference type="Proteomes" id="UP000323824">
    <property type="component" value="Chromosome"/>
</dbReference>
<feature type="transmembrane region" description="Helical" evidence="7">
    <location>
        <begin position="68"/>
        <end position="88"/>
    </location>
</feature>
<dbReference type="GO" id="GO:0012505">
    <property type="term" value="C:endomembrane system"/>
    <property type="evidence" value="ECO:0007669"/>
    <property type="project" value="UniProtKB-SubCell"/>
</dbReference>
<keyword evidence="6 7" id="KW-0472">Membrane</keyword>
<evidence type="ECO:0000259" key="8">
    <source>
        <dbReference type="PROSITE" id="PS50850"/>
    </source>
</evidence>
<dbReference type="InterPro" id="IPR036259">
    <property type="entry name" value="MFS_trans_sf"/>
</dbReference>
<dbReference type="PANTHER" id="PTHR23514">
    <property type="entry name" value="BYPASS OF STOP CODON PROTEIN 6"/>
    <property type="match status" value="1"/>
</dbReference>
<gene>
    <name evidence="9" type="ORF">EW093_03780</name>
</gene>
<evidence type="ECO:0000256" key="3">
    <source>
        <dbReference type="ARBA" id="ARBA00022448"/>
    </source>
</evidence>
<protein>
    <submittedName>
        <fullName evidence="9">MFS transporter</fullName>
    </submittedName>
</protein>
<evidence type="ECO:0000256" key="5">
    <source>
        <dbReference type="ARBA" id="ARBA00022989"/>
    </source>
</evidence>
<dbReference type="EMBL" id="CP035807">
    <property type="protein sequence ID" value="QEN03855.1"/>
    <property type="molecule type" value="Genomic_DNA"/>
</dbReference>
<keyword evidence="5 7" id="KW-1133">Transmembrane helix</keyword>
<name>A0A5C1Q764_9SPIO</name>
<feature type="transmembrane region" description="Helical" evidence="7">
    <location>
        <begin position="33"/>
        <end position="56"/>
    </location>
</feature>
<accession>A0A5C1Q764</accession>
<reference evidence="9 10" key="2">
    <citation type="submission" date="2019-09" db="EMBL/GenBank/DDBJ databases">
        <title>Complete Genome Sequence and Methylome Analysis of free living Spirochaetas.</title>
        <authorList>
            <person name="Leshcheva N."/>
            <person name="Mikheeva N."/>
        </authorList>
    </citation>
    <scope>NUCLEOTIDE SEQUENCE [LARGE SCALE GENOMIC DNA]</scope>
    <source>
        <strain evidence="9 10">P</strain>
    </source>
</reference>
<evidence type="ECO:0000256" key="4">
    <source>
        <dbReference type="ARBA" id="ARBA00022692"/>
    </source>
</evidence>
<dbReference type="Pfam" id="PF07690">
    <property type="entry name" value="MFS_1"/>
    <property type="match status" value="1"/>
</dbReference>
<keyword evidence="10" id="KW-1185">Reference proteome</keyword>
<sequence length="410" mass="45060">MIQSVTISLILGNCSTFRIWSLSLKDYIKRTSIAAMATMFVFAASASIIPISLVRISKELNFSLTQGGSLGFISAMAQFVVLLISSYLAGKYGKLRLIKVALLILSLGLFLFTKSSTFLLSTILVLIIGFGQGFLEGLLTPLVEDLHPGDNGKKMNLLHAFWPIGVTFSVLFFGELLTRGTSWRVIFVILALVVLIIVSLYPSSKTINLPKSRTEFSHMGEIISKPRFWFFGFSLFFAGGAESAFAFWSASYIQLEYNTNPRAGAIGAALFAIGMVLGRLLTSRIAHRFKLKNIILISSLLSLGLSIVFFFIINISSLFILMLFMGLTIACLWPSIQSYAGSVMGVDITILMIFLSCFGTPGYSSATILMGIIGDKYGLHTSFILSPIYLFLLAVVFFISTRFKDSKKPL</sequence>